<comment type="caution">
    <text evidence="2">The sequence shown here is derived from an EMBL/GenBank/DDBJ whole genome shotgun (WGS) entry which is preliminary data.</text>
</comment>
<dbReference type="OrthoDB" id="2333384at2759"/>
<gene>
    <name evidence="2" type="ORF">IWQ62_006087</name>
</gene>
<sequence length="348" mass="39321">MEALCSVQETIECHLDGLYPRASTHDHPHQPTSSTFHHPNHRAVWTHHRKLGFDYPEALDVPQPTQNVSPMKARRRALSNAATSLLTMRSPSLDLHTNTDRASGNVFSSSHVTERPYRCVARIKLPQDIRPLCGAHVSFDYSLVVDVKVPGGYFKRKSVKMVRAILPIRVVTVNKEIAKVVARVRNPCLAEESPHPQKRHQHHHPRHAPNRSHRVIPQTTQFSDLPPVLQTPMELELGLNHSILDREQPYLAFSNEDPSLWVPVVSARIVSIHEAGFLNTCNLKDTHPPNRHAPLYVNSAYQSDSSESSSIPSTPPAYRTRQEPPFQKYSMPAHGQMLNTKNSHLYVC</sequence>
<reference evidence="2" key="1">
    <citation type="submission" date="2022-07" db="EMBL/GenBank/DDBJ databases">
        <title>Phylogenomic reconstructions and comparative analyses of Kickxellomycotina fungi.</title>
        <authorList>
            <person name="Reynolds N.K."/>
            <person name="Stajich J.E."/>
            <person name="Barry K."/>
            <person name="Grigoriev I.V."/>
            <person name="Crous P."/>
            <person name="Smith M.E."/>
        </authorList>
    </citation>
    <scope>NUCLEOTIDE SEQUENCE</scope>
    <source>
        <strain evidence="2">RSA 1196</strain>
    </source>
</reference>
<name>A0A9W8APU1_9FUNG</name>
<evidence type="ECO:0000256" key="1">
    <source>
        <dbReference type="SAM" id="MobiDB-lite"/>
    </source>
</evidence>
<protein>
    <submittedName>
        <fullName evidence="2">Uncharacterized protein</fullName>
    </submittedName>
</protein>
<dbReference type="Proteomes" id="UP001150925">
    <property type="component" value="Unassembled WGS sequence"/>
</dbReference>
<dbReference type="EMBL" id="JANBPY010002995">
    <property type="protein sequence ID" value="KAJ1953041.1"/>
    <property type="molecule type" value="Genomic_DNA"/>
</dbReference>
<proteinExistence type="predicted"/>
<evidence type="ECO:0000313" key="3">
    <source>
        <dbReference type="Proteomes" id="UP001150925"/>
    </source>
</evidence>
<organism evidence="2 3">
    <name type="scientific">Dispira parvispora</name>
    <dbReference type="NCBI Taxonomy" id="1520584"/>
    <lineage>
        <taxon>Eukaryota</taxon>
        <taxon>Fungi</taxon>
        <taxon>Fungi incertae sedis</taxon>
        <taxon>Zoopagomycota</taxon>
        <taxon>Kickxellomycotina</taxon>
        <taxon>Dimargaritomycetes</taxon>
        <taxon>Dimargaritales</taxon>
        <taxon>Dimargaritaceae</taxon>
        <taxon>Dispira</taxon>
    </lineage>
</organism>
<feature type="region of interest" description="Disordered" evidence="1">
    <location>
        <begin position="191"/>
        <end position="212"/>
    </location>
</feature>
<dbReference type="AlphaFoldDB" id="A0A9W8APU1"/>
<feature type="compositionally biased region" description="Low complexity" evidence="1">
    <location>
        <begin position="300"/>
        <end position="312"/>
    </location>
</feature>
<feature type="region of interest" description="Disordered" evidence="1">
    <location>
        <begin position="300"/>
        <end position="333"/>
    </location>
</feature>
<keyword evidence="3" id="KW-1185">Reference proteome</keyword>
<feature type="compositionally biased region" description="Basic residues" evidence="1">
    <location>
        <begin position="196"/>
        <end position="212"/>
    </location>
</feature>
<accession>A0A9W8APU1</accession>
<evidence type="ECO:0000313" key="2">
    <source>
        <dbReference type="EMBL" id="KAJ1953041.1"/>
    </source>
</evidence>